<gene>
    <name evidence="2" type="ORF">Aory04_000419900</name>
</gene>
<sequence length="86" mass="9367">MTRGALIGLVHARCFRVVKPTIQDGKVLALITADVDNVIGVAEMWHETWAQIIEVMVGTALLVKKIGWFAGIPLIMVIGMVSLARL</sequence>
<proteinExistence type="predicted"/>
<protein>
    <submittedName>
        <fullName evidence="2">Unnamed protein product</fullName>
    </submittedName>
</protein>
<comment type="caution">
    <text evidence="2">The sequence shown here is derived from an EMBL/GenBank/DDBJ whole genome shotgun (WGS) entry which is preliminary data.</text>
</comment>
<reference evidence="2" key="1">
    <citation type="submission" date="2023-04" db="EMBL/GenBank/DDBJ databases">
        <title>Aspergillus oryzae NBRC 4228.</title>
        <authorList>
            <person name="Ichikawa N."/>
            <person name="Sato H."/>
            <person name="Tonouchi N."/>
        </authorList>
    </citation>
    <scope>NUCLEOTIDE SEQUENCE</scope>
    <source>
        <strain evidence="2">NBRC 4228</strain>
    </source>
</reference>
<keyword evidence="1" id="KW-1133">Transmembrane helix</keyword>
<name>A0AAN4YHQ3_ASPOZ</name>
<dbReference type="EMBL" id="BSYA01000037">
    <property type="protein sequence ID" value="GMG27601.1"/>
    <property type="molecule type" value="Genomic_DNA"/>
</dbReference>
<feature type="transmembrane region" description="Helical" evidence="1">
    <location>
        <begin position="66"/>
        <end position="84"/>
    </location>
</feature>
<dbReference type="Proteomes" id="UP001165205">
    <property type="component" value="Unassembled WGS sequence"/>
</dbReference>
<evidence type="ECO:0000313" key="2">
    <source>
        <dbReference type="EMBL" id="GMG27601.1"/>
    </source>
</evidence>
<evidence type="ECO:0000313" key="3">
    <source>
        <dbReference type="Proteomes" id="UP001165205"/>
    </source>
</evidence>
<accession>A0AAN4YHQ3</accession>
<keyword evidence="1" id="KW-0472">Membrane</keyword>
<dbReference type="AlphaFoldDB" id="A0AAN4YHQ3"/>
<organism evidence="2 3">
    <name type="scientific">Aspergillus oryzae</name>
    <name type="common">Yellow koji mold</name>
    <dbReference type="NCBI Taxonomy" id="5062"/>
    <lineage>
        <taxon>Eukaryota</taxon>
        <taxon>Fungi</taxon>
        <taxon>Dikarya</taxon>
        <taxon>Ascomycota</taxon>
        <taxon>Pezizomycotina</taxon>
        <taxon>Eurotiomycetes</taxon>
        <taxon>Eurotiomycetidae</taxon>
        <taxon>Eurotiales</taxon>
        <taxon>Aspergillaceae</taxon>
        <taxon>Aspergillus</taxon>
        <taxon>Aspergillus subgen. Circumdati</taxon>
    </lineage>
</organism>
<evidence type="ECO:0000256" key="1">
    <source>
        <dbReference type="SAM" id="Phobius"/>
    </source>
</evidence>
<keyword evidence="1" id="KW-0812">Transmembrane</keyword>